<evidence type="ECO:0008006" key="3">
    <source>
        <dbReference type="Google" id="ProtNLM"/>
    </source>
</evidence>
<protein>
    <recommendedName>
        <fullName evidence="3">Lipoprotein</fullName>
    </recommendedName>
</protein>
<proteinExistence type="predicted"/>
<dbReference type="EMBL" id="JAGIOE010000001">
    <property type="protein sequence ID" value="MBP2373644.1"/>
    <property type="molecule type" value="Genomic_DNA"/>
</dbReference>
<dbReference type="Proteomes" id="UP000766570">
    <property type="component" value="Unassembled WGS sequence"/>
</dbReference>
<evidence type="ECO:0000313" key="2">
    <source>
        <dbReference type="Proteomes" id="UP000766570"/>
    </source>
</evidence>
<keyword evidence="2" id="KW-1185">Reference proteome</keyword>
<comment type="caution">
    <text evidence="1">The sequence shown here is derived from an EMBL/GenBank/DDBJ whole genome shotgun (WGS) entry which is preliminary data.</text>
</comment>
<reference evidence="1 2" key="1">
    <citation type="submission" date="2021-03" db="EMBL/GenBank/DDBJ databases">
        <title>Sequencing the genomes of 1000 actinobacteria strains.</title>
        <authorList>
            <person name="Klenk H.-P."/>
        </authorList>
    </citation>
    <scope>NUCLEOTIDE SEQUENCE [LARGE SCALE GENOMIC DNA]</scope>
    <source>
        <strain evidence="1 2">DSM 15454</strain>
    </source>
</reference>
<sequence>MHLAFAALTNQRQDPRKATLTCLDWAMQIISRHAMAVILCMTGLALAGCSAAQDPPVHGLDQQWFDAVFDDGKTDIKQFPRGGGILGTAYTANEIPGGWYSVDLACNGKKEATFTVSQEDSTLGEGTIPCGESGFTTTTMDLPAGSISATAVSGDPNTMWQVRFRPSTEPGA</sequence>
<gene>
    <name evidence="1" type="ORF">JOF46_001556</name>
</gene>
<name>A0ABS4WDG8_9MICC</name>
<accession>A0ABS4WDG8</accession>
<dbReference type="RefSeq" id="WP_209906807.1">
    <property type="nucleotide sequence ID" value="NZ_BAAAMI010000011.1"/>
</dbReference>
<evidence type="ECO:0000313" key="1">
    <source>
        <dbReference type="EMBL" id="MBP2373644.1"/>
    </source>
</evidence>
<organism evidence="1 2">
    <name type="scientific">Paeniglutamicibacter psychrophenolicus</name>
    <dbReference type="NCBI Taxonomy" id="257454"/>
    <lineage>
        <taxon>Bacteria</taxon>
        <taxon>Bacillati</taxon>
        <taxon>Actinomycetota</taxon>
        <taxon>Actinomycetes</taxon>
        <taxon>Micrococcales</taxon>
        <taxon>Micrococcaceae</taxon>
        <taxon>Paeniglutamicibacter</taxon>
    </lineage>
</organism>